<dbReference type="Proteomes" id="UP000199081">
    <property type="component" value="Unassembled WGS sequence"/>
</dbReference>
<dbReference type="CDD" id="cd03794">
    <property type="entry name" value="GT4_WbuB-like"/>
    <property type="match status" value="1"/>
</dbReference>
<feature type="domain" description="Glycosyltransferase subfamily 4-like N-terminal" evidence="2">
    <location>
        <begin position="20"/>
        <end position="197"/>
    </location>
</feature>
<sequence length="416" mass="47883">MKKHILVISQYFYPEQFRINDICTEWVKKGYKVTVVTGIPNYPEGNFFEGYGMFKKRKETYNGIEIIRLPLIPRKKSPIFLAANYASFVLSGYLWKVLTKIKADIVFTFEVSPMTQALLGVWYSKKFKVPSILYVQDLWPENLKIVGGVNNPIIIKNIKKMVDYIYRNTNLILATSPSFKDHIEKNTTDINRVSYWPQYAEEFENNLHPIENDVSIPKDDVFNIVFAGNVGYAQGLEILPKAALLLKETNTKVRFNIIGDGRYKEELINITKKENIENYFNFIDRQPAGRIPKFLTDSDVAFLSFAENELFNKTIPAKLQTYLASAVPILGSVSGESKRIILQAECGIVSPPGDENLLVKNIKKLLEYDDLKLKQMAENSHKYGKKHFDKNHLLEEMDIYIQDLLGGETCLKTERY</sequence>
<evidence type="ECO:0000259" key="2">
    <source>
        <dbReference type="Pfam" id="PF13439"/>
    </source>
</evidence>
<dbReference type="AlphaFoldDB" id="A0A1H7NNR7"/>
<dbReference type="Pfam" id="PF13439">
    <property type="entry name" value="Glyco_transf_4"/>
    <property type="match status" value="1"/>
</dbReference>
<dbReference type="PANTHER" id="PTHR45947">
    <property type="entry name" value="SULFOQUINOVOSYL TRANSFERASE SQD2"/>
    <property type="match status" value="1"/>
</dbReference>
<evidence type="ECO:0000259" key="1">
    <source>
        <dbReference type="Pfam" id="PF00534"/>
    </source>
</evidence>
<feature type="domain" description="Glycosyl transferase family 1" evidence="1">
    <location>
        <begin position="219"/>
        <end position="381"/>
    </location>
</feature>
<dbReference type="EMBL" id="FNZU01000015">
    <property type="protein sequence ID" value="SEL25183.1"/>
    <property type="molecule type" value="Genomic_DNA"/>
</dbReference>
<dbReference type="SUPFAM" id="SSF53756">
    <property type="entry name" value="UDP-Glycosyltransferase/glycogen phosphorylase"/>
    <property type="match status" value="1"/>
</dbReference>
<dbReference type="OrthoDB" id="9811902at2"/>
<accession>A0A1H7NNR7</accession>
<dbReference type="Gene3D" id="3.40.50.2000">
    <property type="entry name" value="Glycogen Phosphorylase B"/>
    <property type="match status" value="2"/>
</dbReference>
<dbReference type="InterPro" id="IPR050194">
    <property type="entry name" value="Glycosyltransferase_grp1"/>
</dbReference>
<dbReference type="Pfam" id="PF00534">
    <property type="entry name" value="Glycos_transf_1"/>
    <property type="match status" value="1"/>
</dbReference>
<dbReference type="PANTHER" id="PTHR45947:SF3">
    <property type="entry name" value="SULFOQUINOVOSYL TRANSFERASE SQD2"/>
    <property type="match status" value="1"/>
</dbReference>
<evidence type="ECO:0000313" key="4">
    <source>
        <dbReference type="Proteomes" id="UP000199081"/>
    </source>
</evidence>
<reference evidence="4" key="1">
    <citation type="submission" date="2016-10" db="EMBL/GenBank/DDBJ databases">
        <authorList>
            <person name="Varghese N."/>
            <person name="Submissions S."/>
        </authorList>
    </citation>
    <scope>NUCLEOTIDE SEQUENCE [LARGE SCALE GENOMIC DNA]</scope>
    <source>
        <strain evidence="4">DSM 19183</strain>
    </source>
</reference>
<dbReference type="GO" id="GO:0016758">
    <property type="term" value="F:hexosyltransferase activity"/>
    <property type="evidence" value="ECO:0007669"/>
    <property type="project" value="TreeGrafter"/>
</dbReference>
<name>A0A1H7NNR7_9LACT</name>
<evidence type="ECO:0000313" key="3">
    <source>
        <dbReference type="EMBL" id="SEL25183.1"/>
    </source>
</evidence>
<proteinExistence type="predicted"/>
<keyword evidence="4" id="KW-1185">Reference proteome</keyword>
<keyword evidence="3" id="KW-0808">Transferase</keyword>
<dbReference type="InterPro" id="IPR028098">
    <property type="entry name" value="Glyco_trans_4-like_N"/>
</dbReference>
<dbReference type="RefSeq" id="WP_091482626.1">
    <property type="nucleotide sequence ID" value="NZ_BJYC01000017.1"/>
</dbReference>
<dbReference type="InterPro" id="IPR001296">
    <property type="entry name" value="Glyco_trans_1"/>
</dbReference>
<protein>
    <submittedName>
        <fullName evidence="3">Glycosyltransferase involved in cell wall bisynthesis</fullName>
    </submittedName>
</protein>
<organism evidence="3 4">
    <name type="scientific">Alkalibacterium pelagium</name>
    <dbReference type="NCBI Taxonomy" id="426702"/>
    <lineage>
        <taxon>Bacteria</taxon>
        <taxon>Bacillati</taxon>
        <taxon>Bacillota</taxon>
        <taxon>Bacilli</taxon>
        <taxon>Lactobacillales</taxon>
        <taxon>Carnobacteriaceae</taxon>
        <taxon>Alkalibacterium</taxon>
    </lineage>
</organism>
<gene>
    <name evidence="3" type="ORF">SAMN04488099_11550</name>
</gene>
<dbReference type="STRING" id="426702.SAMN04488099_11550"/>